<proteinExistence type="predicted"/>
<dbReference type="KEGG" id="pno:SNOG_16281"/>
<organism evidence="1 2">
    <name type="scientific">Phaeosphaeria nodorum (strain SN15 / ATCC MYA-4574 / FGSC 10173)</name>
    <name type="common">Glume blotch fungus</name>
    <name type="synonym">Parastagonospora nodorum</name>
    <dbReference type="NCBI Taxonomy" id="321614"/>
    <lineage>
        <taxon>Eukaryota</taxon>
        <taxon>Fungi</taxon>
        <taxon>Dikarya</taxon>
        <taxon>Ascomycota</taxon>
        <taxon>Pezizomycotina</taxon>
        <taxon>Dothideomycetes</taxon>
        <taxon>Pleosporomycetidae</taxon>
        <taxon>Pleosporales</taxon>
        <taxon>Pleosporineae</taxon>
        <taxon>Phaeosphaeriaceae</taxon>
        <taxon>Parastagonospora</taxon>
    </lineage>
</organism>
<sequence>MLLMQQYPSSERYTNLALLALRQTKPGTVLLLVTIFYDMNPSFTRLRPKPVVETEARTNKEMSKAAWQSMSKSSYFPEYKKTQFNEVLCKI</sequence>
<dbReference type="AlphaFoldDB" id="A0A7U2ID09"/>
<reference evidence="2" key="1">
    <citation type="journal article" date="2021" name="BMC Genomics">
        <title>Chromosome-level genome assembly and manually-curated proteome of model necrotroph Parastagonospora nodorum Sn15 reveals a genome-wide trove of candidate effector homologs, and redundancy of virulence-related functions within an accessory chromosome.</title>
        <authorList>
            <person name="Bertazzoni S."/>
            <person name="Jones D.A.B."/>
            <person name="Phan H.T."/>
            <person name="Tan K.-C."/>
            <person name="Hane J.K."/>
        </authorList>
    </citation>
    <scope>NUCLEOTIDE SEQUENCE [LARGE SCALE GENOMIC DNA]</scope>
    <source>
        <strain evidence="2">SN15 / ATCC MYA-4574 / FGSC 10173)</strain>
    </source>
</reference>
<accession>A0A7U2ID09</accession>
<dbReference type="VEuPathDB" id="FungiDB:JI435_162810"/>
<protein>
    <submittedName>
        <fullName evidence="1">Uncharacterized protein</fullName>
    </submittedName>
</protein>
<gene>
    <name evidence="1" type="ORF">JI435_162810</name>
</gene>
<keyword evidence="2" id="KW-1185">Reference proteome</keyword>
<dbReference type="Proteomes" id="UP000663193">
    <property type="component" value="Chromosome 23"/>
</dbReference>
<dbReference type="EMBL" id="CP069045">
    <property type="protein sequence ID" value="QRD07601.1"/>
    <property type="molecule type" value="Genomic_DNA"/>
</dbReference>
<evidence type="ECO:0000313" key="2">
    <source>
        <dbReference type="Proteomes" id="UP000663193"/>
    </source>
</evidence>
<dbReference type="RefSeq" id="XP_001806405.1">
    <property type="nucleotide sequence ID" value="XM_001806353.1"/>
</dbReference>
<name>A0A7U2ID09_PHANO</name>
<evidence type="ECO:0000313" key="1">
    <source>
        <dbReference type="EMBL" id="QRD07601.1"/>
    </source>
</evidence>